<dbReference type="EMBL" id="FCNZ02000004">
    <property type="protein sequence ID" value="SAL26916.1"/>
    <property type="molecule type" value="Genomic_DNA"/>
</dbReference>
<sequence>MDDMSKEEAIRRKAYELWEAAGNPEGRADEFWEEARANLGGDDVEPVSADQSDTGPAGEAMTKT</sequence>
<dbReference type="STRING" id="326475.AWB66_01583"/>
<feature type="region of interest" description="Disordered" evidence="1">
    <location>
        <begin position="39"/>
        <end position="64"/>
    </location>
</feature>
<evidence type="ECO:0000313" key="3">
    <source>
        <dbReference type="Proteomes" id="UP000054717"/>
    </source>
</evidence>
<dbReference type="InterPro" id="IPR021327">
    <property type="entry name" value="DUF2934"/>
</dbReference>
<dbReference type="Proteomes" id="UP000054717">
    <property type="component" value="Unassembled WGS sequence"/>
</dbReference>
<proteinExistence type="predicted"/>
<dbReference type="Pfam" id="PF11154">
    <property type="entry name" value="DUF2934"/>
    <property type="match status" value="1"/>
</dbReference>
<reference evidence="2" key="1">
    <citation type="submission" date="2016-01" db="EMBL/GenBank/DDBJ databases">
        <authorList>
            <person name="Peeters Charlotte."/>
        </authorList>
    </citation>
    <scope>NUCLEOTIDE SEQUENCE</scope>
    <source>
        <strain evidence="2">LMG 22936</strain>
    </source>
</reference>
<comment type="caution">
    <text evidence="2">The sequence shown here is derived from an EMBL/GenBank/DDBJ whole genome shotgun (WGS) entry which is preliminary data.</text>
</comment>
<evidence type="ECO:0000256" key="1">
    <source>
        <dbReference type="SAM" id="MobiDB-lite"/>
    </source>
</evidence>
<name>A0A158G4C6_9BURK</name>
<gene>
    <name evidence="2" type="ORF">AWB66_01583</name>
</gene>
<organism evidence="2 3">
    <name type="scientific">Caballeronia telluris</name>
    <dbReference type="NCBI Taxonomy" id="326475"/>
    <lineage>
        <taxon>Bacteria</taxon>
        <taxon>Pseudomonadati</taxon>
        <taxon>Pseudomonadota</taxon>
        <taxon>Betaproteobacteria</taxon>
        <taxon>Burkholderiales</taxon>
        <taxon>Burkholderiaceae</taxon>
        <taxon>Caballeronia</taxon>
    </lineage>
</organism>
<protein>
    <recommendedName>
        <fullName evidence="4">DUF2934 domain-containing protein</fullName>
    </recommendedName>
</protein>
<dbReference type="AlphaFoldDB" id="A0A158G4C6"/>
<keyword evidence="3" id="KW-1185">Reference proteome</keyword>
<evidence type="ECO:0008006" key="4">
    <source>
        <dbReference type="Google" id="ProtNLM"/>
    </source>
</evidence>
<evidence type="ECO:0000313" key="2">
    <source>
        <dbReference type="EMBL" id="SAL26916.1"/>
    </source>
</evidence>
<accession>A0A158G4C6</accession>